<dbReference type="Gene3D" id="3.40.1170.60">
    <property type="match status" value="1"/>
</dbReference>
<reference evidence="4 5" key="1">
    <citation type="submission" date="2016-01" db="EMBL/GenBank/DDBJ databases">
        <authorList>
            <person name="Peeters C."/>
        </authorList>
    </citation>
    <scope>NUCLEOTIDE SEQUENCE [LARGE SCALE GENOMIC DNA]</scope>
    <source>
        <strain evidence="4">LMG 29315</strain>
    </source>
</reference>
<keyword evidence="2" id="KW-0227">DNA damage</keyword>
<dbReference type="SUPFAM" id="SSF56672">
    <property type="entry name" value="DNA/RNA polymerases"/>
    <property type="match status" value="1"/>
</dbReference>
<feature type="domain" description="UmuC" evidence="3">
    <location>
        <begin position="8"/>
        <end position="117"/>
    </location>
</feature>
<dbReference type="Gene3D" id="3.30.70.270">
    <property type="match status" value="1"/>
</dbReference>
<comment type="similarity">
    <text evidence="1">Belongs to the DNA polymerase type-Y family.</text>
</comment>
<comment type="caution">
    <text evidence="4">The sequence shown here is derived from an EMBL/GenBank/DDBJ whole genome shotgun (WGS) entry which is preliminary data.</text>
</comment>
<name>A0A658R462_9BURK</name>
<dbReference type="InterPro" id="IPR043502">
    <property type="entry name" value="DNA/RNA_pol_sf"/>
</dbReference>
<evidence type="ECO:0000313" key="4">
    <source>
        <dbReference type="EMBL" id="SAL48987.1"/>
    </source>
</evidence>
<evidence type="ECO:0000256" key="1">
    <source>
        <dbReference type="ARBA" id="ARBA00010945"/>
    </source>
</evidence>
<dbReference type="Proteomes" id="UP000198263">
    <property type="component" value="Unassembled WGS sequence"/>
</dbReference>
<dbReference type="GO" id="GO:0006281">
    <property type="term" value="P:DNA repair"/>
    <property type="evidence" value="ECO:0007669"/>
    <property type="project" value="InterPro"/>
</dbReference>
<dbReference type="AlphaFoldDB" id="A0A658R462"/>
<dbReference type="InterPro" id="IPR043128">
    <property type="entry name" value="Rev_trsase/Diguanyl_cyclase"/>
</dbReference>
<sequence>MVLERDKVIVLDAVARDAGVRVGMKRGGVTTLAPDALMCDRSTQREQEMQREVAIALLRFSPQVAVCEEETIVVDVTASLRLFGGILRVCGEIKDVVKTIGVTARMSVAPTGRGAWLLGKAGRRRVLKMRSLERHLGALPFMVVPEMRPFADWFSGLGCRVLGDIQRLPRAGLKKRCGVDLLDSLDQAYGLAPELHEWLELPPTFSARVELPDRVEHAEAILFSARRLVVQLCGWLTAQQLALTHATITLEHERGRQAIKPTLIEIALAEPTWHEEHLVRLLKERLGRTELEAAVIAVRLTASDVRAAEPPSDSLFPAPGGSAQDHNRLLELLAARLGPENVLRPAPAPDHRPEHANQWVPVQGSPRTHAATLAPSALPAPDDLPRPTWLLHVPLRLMVKNHRPFYGSPLKLVSTGERIEAGWHDGALVTRDYFVAEADDKSCYWIYRERPSVKTEETRWFLHGLFG</sequence>
<dbReference type="InterPro" id="IPR050356">
    <property type="entry name" value="SulA_CellDiv_inhibitor"/>
</dbReference>
<protein>
    <submittedName>
        <fullName evidence="4">DNA polymerase</fullName>
    </submittedName>
</protein>
<evidence type="ECO:0000256" key="2">
    <source>
        <dbReference type="ARBA" id="ARBA00022763"/>
    </source>
</evidence>
<evidence type="ECO:0000313" key="5">
    <source>
        <dbReference type="Proteomes" id="UP000198263"/>
    </source>
</evidence>
<dbReference type="Pfam" id="PF00817">
    <property type="entry name" value="IMS"/>
    <property type="match status" value="1"/>
</dbReference>
<dbReference type="PANTHER" id="PTHR35369:SF2">
    <property type="entry name" value="BLR3025 PROTEIN"/>
    <property type="match status" value="1"/>
</dbReference>
<gene>
    <name evidence="4" type="ORF">AWB72_05114</name>
</gene>
<accession>A0A658R462</accession>
<dbReference type="InterPro" id="IPR001126">
    <property type="entry name" value="UmuC"/>
</dbReference>
<dbReference type="PANTHER" id="PTHR35369">
    <property type="entry name" value="BLR3025 PROTEIN-RELATED"/>
    <property type="match status" value="1"/>
</dbReference>
<keyword evidence="5" id="KW-1185">Reference proteome</keyword>
<organism evidence="4 5">
    <name type="scientific">Caballeronia concitans</name>
    <dbReference type="NCBI Taxonomy" id="1777133"/>
    <lineage>
        <taxon>Bacteria</taxon>
        <taxon>Pseudomonadati</taxon>
        <taxon>Pseudomonadota</taxon>
        <taxon>Betaproteobacteria</taxon>
        <taxon>Burkholderiales</taxon>
        <taxon>Burkholderiaceae</taxon>
        <taxon>Caballeronia</taxon>
    </lineage>
</organism>
<dbReference type="CDD" id="cd03468">
    <property type="entry name" value="PolY_like"/>
    <property type="match status" value="1"/>
</dbReference>
<evidence type="ECO:0000259" key="3">
    <source>
        <dbReference type="Pfam" id="PF00817"/>
    </source>
</evidence>
<proteinExistence type="inferred from homology"/>
<dbReference type="EMBL" id="FCNV02000016">
    <property type="protein sequence ID" value="SAL48987.1"/>
    <property type="molecule type" value="Genomic_DNA"/>
</dbReference>